<reference evidence="3" key="1">
    <citation type="journal article" date="2019" name="Int. J. Syst. Evol. Microbiol.">
        <title>The Global Catalogue of Microorganisms (GCM) 10K type strain sequencing project: providing services to taxonomists for standard genome sequencing and annotation.</title>
        <authorList>
            <consortium name="The Broad Institute Genomics Platform"/>
            <consortium name="The Broad Institute Genome Sequencing Center for Infectious Disease"/>
            <person name="Wu L."/>
            <person name="Ma J."/>
        </authorList>
    </citation>
    <scope>NUCLEOTIDE SEQUENCE [LARGE SCALE GENOMIC DNA]</scope>
    <source>
        <strain evidence="3">CGMCC 1.12479</strain>
    </source>
</reference>
<keyword evidence="1" id="KW-1133">Transmembrane helix</keyword>
<dbReference type="Proteomes" id="UP000635885">
    <property type="component" value="Unassembled WGS sequence"/>
</dbReference>
<dbReference type="EMBL" id="BMFD01000014">
    <property type="protein sequence ID" value="GGC50141.1"/>
    <property type="molecule type" value="Genomic_DNA"/>
</dbReference>
<feature type="transmembrane region" description="Helical" evidence="1">
    <location>
        <begin position="60"/>
        <end position="82"/>
    </location>
</feature>
<evidence type="ECO:0000313" key="2">
    <source>
        <dbReference type="EMBL" id="GGC50141.1"/>
    </source>
</evidence>
<evidence type="ECO:0000256" key="1">
    <source>
        <dbReference type="SAM" id="Phobius"/>
    </source>
</evidence>
<keyword evidence="1" id="KW-0812">Transmembrane</keyword>
<organism evidence="2 3">
    <name type="scientific">Belliella aquatica</name>
    <dbReference type="NCBI Taxonomy" id="1323734"/>
    <lineage>
        <taxon>Bacteria</taxon>
        <taxon>Pseudomonadati</taxon>
        <taxon>Bacteroidota</taxon>
        <taxon>Cytophagia</taxon>
        <taxon>Cytophagales</taxon>
        <taxon>Cyclobacteriaceae</taxon>
        <taxon>Belliella</taxon>
    </lineage>
</organism>
<protein>
    <submittedName>
        <fullName evidence="2">Uncharacterized protein</fullName>
    </submittedName>
</protein>
<evidence type="ECO:0000313" key="3">
    <source>
        <dbReference type="Proteomes" id="UP000635885"/>
    </source>
</evidence>
<proteinExistence type="predicted"/>
<comment type="caution">
    <text evidence="2">The sequence shown here is derived from an EMBL/GenBank/DDBJ whole genome shotgun (WGS) entry which is preliminary data.</text>
</comment>
<dbReference type="RefSeq" id="WP_188444003.1">
    <property type="nucleotide sequence ID" value="NZ_BMFD01000014.1"/>
</dbReference>
<keyword evidence="1" id="KW-0472">Membrane</keyword>
<feature type="transmembrane region" description="Helical" evidence="1">
    <location>
        <begin position="27"/>
        <end position="45"/>
    </location>
</feature>
<name>A0ABQ1N0A2_9BACT</name>
<accession>A0ABQ1N0A2</accession>
<keyword evidence="3" id="KW-1185">Reference proteome</keyword>
<gene>
    <name evidence="2" type="ORF">GCM10010993_30860</name>
</gene>
<sequence>MKRKIISDKEWINTEHRKKKKSEIKQAFLSGLIGLIIIALVIYYHKIAATKSISASINGYQYWIYISILGSTGLALLINSVMKIGEIKRKYY</sequence>